<gene>
    <name evidence="1" type="ORF">PAN0_005d2501</name>
</gene>
<dbReference type="Proteomes" id="UP000053758">
    <property type="component" value="Unassembled WGS sequence"/>
</dbReference>
<organism evidence="1 2">
    <name type="scientific">Pseudozyma antarctica</name>
    <name type="common">Yeast</name>
    <name type="synonym">Candida antarctica</name>
    <dbReference type="NCBI Taxonomy" id="84753"/>
    <lineage>
        <taxon>Eukaryota</taxon>
        <taxon>Fungi</taxon>
        <taxon>Dikarya</taxon>
        <taxon>Basidiomycota</taxon>
        <taxon>Ustilaginomycotina</taxon>
        <taxon>Ustilaginomycetes</taxon>
        <taxon>Ustilaginales</taxon>
        <taxon>Ustilaginaceae</taxon>
        <taxon>Moesziomyces</taxon>
    </lineage>
</organism>
<proteinExistence type="predicted"/>
<sequence>MLAFASRYTGASKSPPSTWVPQHTLLDATSSIPAGNSQVQRWNYRPKAYHKGSDSIASILALLSIQLRTQTKCIVHRHMLTRWRCCKQQYQAHPRRPPSRLPTSKNKYACNPRFRNMINAPNRQKRSPAPIFSTALTHSGFVRL</sequence>
<dbReference type="GeneID" id="26303487"/>
<protein>
    <submittedName>
        <fullName evidence="1">Uncharacterized protein</fullName>
    </submittedName>
</protein>
<accession>A0A081CC93</accession>
<dbReference type="AlphaFoldDB" id="A0A081CC93"/>
<dbReference type="EMBL" id="DF830072">
    <property type="protein sequence ID" value="GAK64289.1"/>
    <property type="molecule type" value="Genomic_DNA"/>
</dbReference>
<reference evidence="2" key="1">
    <citation type="journal article" date="2014" name="Genome Announc.">
        <title>Draft Genome Sequence of the Yeast Pseudozyma antarctica Type Strain JCM10317, a Producer of the Glycolipid Biosurfactants, Mannosylerythritol Lipids.</title>
        <authorList>
            <person name="Saika A."/>
            <person name="Koike H."/>
            <person name="Hori T."/>
            <person name="Fukuoka T."/>
            <person name="Sato S."/>
            <person name="Habe H."/>
            <person name="Kitamoto D."/>
            <person name="Morita T."/>
        </authorList>
    </citation>
    <scope>NUCLEOTIDE SEQUENCE [LARGE SCALE GENOMIC DNA]</scope>
    <source>
        <strain evidence="2">JCM 10317</strain>
    </source>
</reference>
<keyword evidence="2" id="KW-1185">Reference proteome</keyword>
<dbReference type="RefSeq" id="XP_014657229.1">
    <property type="nucleotide sequence ID" value="XM_014801743.1"/>
</dbReference>
<evidence type="ECO:0000313" key="1">
    <source>
        <dbReference type="EMBL" id="GAK64289.1"/>
    </source>
</evidence>
<dbReference type="HOGENOM" id="CLU_1796214_0_0_1"/>
<name>A0A081CC93_PSEA2</name>
<evidence type="ECO:0000313" key="2">
    <source>
        <dbReference type="Proteomes" id="UP000053758"/>
    </source>
</evidence>